<dbReference type="InterPro" id="IPR038610">
    <property type="entry name" value="FliK-like_C_sf"/>
</dbReference>
<dbReference type="PANTHER" id="PTHR37533">
    <property type="entry name" value="FLAGELLAR HOOK-LENGTH CONTROL PROTEIN"/>
    <property type="match status" value="1"/>
</dbReference>
<keyword evidence="3" id="KW-0282">Flagellum</keyword>
<dbReference type="Gene3D" id="3.30.750.140">
    <property type="match status" value="1"/>
</dbReference>
<accession>A0A3M2RKZ8</accession>
<comment type="caution">
    <text evidence="3">The sequence shown here is derived from an EMBL/GenBank/DDBJ whole genome shotgun (WGS) entry which is preliminary data.</text>
</comment>
<dbReference type="InterPro" id="IPR021136">
    <property type="entry name" value="Flagellar_hook_control-like_C"/>
</dbReference>
<dbReference type="PANTHER" id="PTHR37533:SF2">
    <property type="entry name" value="FLAGELLAR HOOK-LENGTH CONTROL PROTEIN"/>
    <property type="match status" value="1"/>
</dbReference>
<evidence type="ECO:0000259" key="2">
    <source>
        <dbReference type="Pfam" id="PF02120"/>
    </source>
</evidence>
<dbReference type="RefSeq" id="WP_114333337.1">
    <property type="nucleotide sequence ID" value="NZ_QMDL01000001.1"/>
</dbReference>
<dbReference type="OrthoDB" id="1792985at2"/>
<name>A0A3M2RKZ8_9GAMM</name>
<dbReference type="InterPro" id="IPR052563">
    <property type="entry name" value="FliK"/>
</dbReference>
<keyword evidence="4" id="KW-1185">Reference proteome</keyword>
<evidence type="ECO:0000313" key="4">
    <source>
        <dbReference type="Proteomes" id="UP000265903"/>
    </source>
</evidence>
<protein>
    <submittedName>
        <fullName evidence="3">Flagellar hook-length control protein</fullName>
    </submittedName>
</protein>
<proteinExistence type="predicted"/>
<dbReference type="AlphaFoldDB" id="A0A3M2RKZ8"/>
<sequence length="388" mass="40700">MQQTILSQMPSSGTQQDAVGPKTVANSRRSEKGDSPFEQVSRAEQDRLEKRRLEQKRADRKEASEGTQDSSRAQDTRPDDRTDSNKASAETGKNTSGDNTKPDPQSADEAADTPTLIESHVQVDSATTLTFASLQSLMPANGSTTSTEGTVNLAMVNGALPGKPLVSSGLNGQGASAGGLTSSHQFSDLLAANVTTETARPVDPAGMLSSPRFQGALDSAAQQAMQGKLAGDANVPLRGYSTTVDVPVGQAEWGDKVMGKLSWLTAKNLQVAEIHLTPPDMGPMEVKVRVQNDQAAVTVHAANPVVREQLELHSNRLRDMLAEQGVALSEFDVSDQPGGQANEQGASSDQGDGSRQGAGGVSTAELEGQDAASGHLDLAWKGEVDIFA</sequence>
<gene>
    <name evidence="3" type="ORF">DOQ08_00530</name>
</gene>
<feature type="compositionally biased region" description="Basic and acidic residues" evidence="1">
    <location>
        <begin position="72"/>
        <end position="84"/>
    </location>
</feature>
<keyword evidence="3" id="KW-0969">Cilium</keyword>
<feature type="compositionally biased region" description="Polar residues" evidence="1">
    <location>
        <begin position="337"/>
        <end position="353"/>
    </location>
</feature>
<dbReference type="EMBL" id="QMDL01000001">
    <property type="protein sequence ID" value="RMJ05854.1"/>
    <property type="molecule type" value="Genomic_DNA"/>
</dbReference>
<feature type="compositionally biased region" description="Polar residues" evidence="1">
    <location>
        <begin position="85"/>
        <end position="103"/>
    </location>
</feature>
<organism evidence="3 4">
    <name type="scientific">Marinobacter litoralis</name>
    <dbReference type="NCBI Taxonomy" id="187981"/>
    <lineage>
        <taxon>Bacteria</taxon>
        <taxon>Pseudomonadati</taxon>
        <taxon>Pseudomonadota</taxon>
        <taxon>Gammaproteobacteria</taxon>
        <taxon>Pseudomonadales</taxon>
        <taxon>Marinobacteraceae</taxon>
        <taxon>Marinobacter</taxon>
    </lineage>
</organism>
<evidence type="ECO:0000256" key="1">
    <source>
        <dbReference type="SAM" id="MobiDB-lite"/>
    </source>
</evidence>
<dbReference type="CDD" id="cd17470">
    <property type="entry name" value="T3SS_Flik_C"/>
    <property type="match status" value="1"/>
</dbReference>
<dbReference type="Proteomes" id="UP000265903">
    <property type="component" value="Unassembled WGS sequence"/>
</dbReference>
<feature type="domain" description="Flagellar hook-length control protein-like C-terminal" evidence="2">
    <location>
        <begin position="262"/>
        <end position="341"/>
    </location>
</feature>
<feature type="region of interest" description="Disordered" evidence="1">
    <location>
        <begin position="332"/>
        <end position="375"/>
    </location>
</feature>
<feature type="compositionally biased region" description="Basic and acidic residues" evidence="1">
    <location>
        <begin position="28"/>
        <end position="64"/>
    </location>
</feature>
<keyword evidence="3" id="KW-0966">Cell projection</keyword>
<reference evidence="3 4" key="1">
    <citation type="submission" date="2018-08" db="EMBL/GenBank/DDBJ databases">
        <title>Whole Genome Sequence of the Moderate Halophilic Marine Bacterium Marinobacter litoralis Sw-45.</title>
        <authorList>
            <person name="Musa H."/>
        </authorList>
    </citation>
    <scope>NUCLEOTIDE SEQUENCE [LARGE SCALE GENOMIC DNA]</scope>
    <source>
        <strain evidence="3 4">Sw-45</strain>
    </source>
</reference>
<dbReference type="Pfam" id="PF02120">
    <property type="entry name" value="Flg_hook"/>
    <property type="match status" value="1"/>
</dbReference>
<feature type="region of interest" description="Disordered" evidence="1">
    <location>
        <begin position="1"/>
        <end position="111"/>
    </location>
</feature>
<feature type="compositionally biased region" description="Polar residues" evidence="1">
    <location>
        <begin position="1"/>
        <end position="17"/>
    </location>
</feature>
<evidence type="ECO:0000313" key="3">
    <source>
        <dbReference type="EMBL" id="RMJ05854.1"/>
    </source>
</evidence>